<dbReference type="Pfam" id="PF15288">
    <property type="entry name" value="zf-CCHC_6"/>
    <property type="match status" value="1"/>
</dbReference>
<dbReference type="PROSITE" id="PS50158">
    <property type="entry name" value="ZF_CCHC"/>
    <property type="match status" value="1"/>
</dbReference>
<feature type="compositionally biased region" description="Basic and acidic residues" evidence="2">
    <location>
        <begin position="890"/>
        <end position="899"/>
    </location>
</feature>
<dbReference type="InterPro" id="IPR058599">
    <property type="entry name" value="PHAT_Smg/ZCCHC2-like"/>
</dbReference>
<dbReference type="InterPro" id="IPR042344">
    <property type="entry name" value="ZCCHC14"/>
</dbReference>
<dbReference type="SUPFAM" id="SSF57756">
    <property type="entry name" value="Retrovirus zinc finger-like domains"/>
    <property type="match status" value="1"/>
</dbReference>
<feature type="compositionally biased region" description="Low complexity" evidence="2">
    <location>
        <begin position="421"/>
        <end position="440"/>
    </location>
</feature>
<dbReference type="Pfam" id="PF26034">
    <property type="entry name" value="PHAT_SMAUG"/>
    <property type="match status" value="1"/>
</dbReference>
<evidence type="ECO:0000313" key="5">
    <source>
        <dbReference type="Proteomes" id="UP000288716"/>
    </source>
</evidence>
<keyword evidence="1" id="KW-0862">Zinc</keyword>
<feature type="region of interest" description="Disordered" evidence="2">
    <location>
        <begin position="397"/>
        <end position="440"/>
    </location>
</feature>
<dbReference type="GO" id="GO:0008270">
    <property type="term" value="F:zinc ion binding"/>
    <property type="evidence" value="ECO:0007669"/>
    <property type="project" value="UniProtKB-KW"/>
</dbReference>
<evidence type="ECO:0000256" key="2">
    <source>
        <dbReference type="SAM" id="MobiDB-lite"/>
    </source>
</evidence>
<keyword evidence="5" id="KW-1185">Reference proteome</keyword>
<feature type="region of interest" description="Disordered" evidence="2">
    <location>
        <begin position="555"/>
        <end position="666"/>
    </location>
</feature>
<dbReference type="InterPro" id="IPR001878">
    <property type="entry name" value="Znf_CCHC"/>
</dbReference>
<gene>
    <name evidence="4" type="ORF">B4U80_11603</name>
</gene>
<feature type="compositionally biased region" description="Basic and acidic residues" evidence="2">
    <location>
        <begin position="357"/>
        <end position="376"/>
    </location>
</feature>
<dbReference type="VEuPathDB" id="VectorBase:LDEU001691"/>
<reference evidence="4 5" key="1">
    <citation type="journal article" date="2018" name="Gigascience">
        <title>Genomes of trombidid mites reveal novel predicted allergens and laterally-transferred genes associated with secondary metabolism.</title>
        <authorList>
            <person name="Dong X."/>
            <person name="Chaisiri K."/>
            <person name="Xia D."/>
            <person name="Armstrong S.D."/>
            <person name="Fang Y."/>
            <person name="Donnelly M.J."/>
            <person name="Kadowaki T."/>
            <person name="McGarry J.W."/>
            <person name="Darby A.C."/>
            <person name="Makepeace B.L."/>
        </authorList>
    </citation>
    <scope>NUCLEOTIDE SEQUENCE [LARGE SCALE GENOMIC DNA]</scope>
    <source>
        <strain evidence="4">UoL-UT</strain>
    </source>
</reference>
<sequence length="908" mass="99437">MNVGSRVLRSKRGTRVEKYPKTQNMVQCKEEVFEWFKELSGATRIELMCGLLNLCIPLEWRFFATVIESLARRDYASLKDYEIKANTPLEYEEIANSNWLLRGDEPDTRASTTVAAQTSDKRPVTASTDKSLNSIRSKIVVYMCLLSSSNRVCATIVHKSILKQLCVENLQQTLSQLKKSEKLDNLEAGFLLSDNMYNEIILLHTLARFHPAFTFEQQSVLGQQLHIVQHWMDVHKYAAAAASGTLPANSRCPPVGHFPQHVNQFSQTQQFHHQFQSGNKQQHPQYHHQMQQQQYASHVQSPNDFNQQLANISLSNNSLSVLPPYTLHLTVASPPGFENQPLSPAASDYSPIAFEQKSGRKELTKDTLRENDEESVRGAANELRNLGFAERLEKDSDSVGVTNGDLNDYKKLNLENSKGTSPLGSASSSNSSSPVSSASNSLNGAIVNQHLMMRQTFIENLLKRDTMRRYKDKLMNISVDELWSMSEDELITLGLSSSAAAKFRKELSHSNYNGVRFHSNADAELSESLPKRSSSPSVSPAVSFCSEKDYEADVDNERVSNFPKTQEVSGSTRMSTGTKTVSSQKWQTVHNKAVPNASASLTNNSTLPILNKQQTSSKSSSLSSVGTGSEASVKSSKTFESSVAGTTGSNRVPWKSNPSETTSTASVNKCPNCGSNCMSNCTCSVSNGSSVATTPSSTPPPAIPTQPIPSGMVHMPGGQSVIHPYWFFLPPPTGAVNGYSPASPSEQLINYWYTLAMAAASAGGLPYWPPLPSSLAFTSSIPGFPPNANVHGGNPSLIASANSQSAKAVSCYNCGAFGHRGNECPQQSLDDVVKPSTFNMNFTTQPDFDSHITSHSAHHSTYQNQAPHLQPAPHSHQTSYHYSTSPSHTFQEHSVDRNTARHGAHPHT</sequence>
<dbReference type="InterPro" id="IPR057327">
    <property type="entry name" value="Vts1_dom"/>
</dbReference>
<feature type="compositionally biased region" description="Low complexity" evidence="2">
    <location>
        <begin position="851"/>
        <end position="861"/>
    </location>
</feature>
<dbReference type="PANTHER" id="PTHR16195:SF16">
    <property type="entry name" value="ZINC FINGER CCHC DOMAIN-CONTAINING PROTEIN 14"/>
    <property type="match status" value="1"/>
</dbReference>
<feature type="domain" description="CCHC-type" evidence="3">
    <location>
        <begin position="811"/>
        <end position="826"/>
    </location>
</feature>
<dbReference type="InterPro" id="IPR036875">
    <property type="entry name" value="Znf_CCHC_sf"/>
</dbReference>
<protein>
    <submittedName>
        <fullName evidence="4">Zinc finger CCHC domain-containing protein 2-like protein</fullName>
    </submittedName>
</protein>
<feature type="compositionally biased region" description="Low complexity" evidence="2">
    <location>
        <begin position="873"/>
        <end position="889"/>
    </location>
</feature>
<dbReference type="Gene3D" id="4.10.60.10">
    <property type="entry name" value="Zinc finger, CCHC-type"/>
    <property type="match status" value="1"/>
</dbReference>
<organism evidence="4 5">
    <name type="scientific">Leptotrombidium deliense</name>
    <dbReference type="NCBI Taxonomy" id="299467"/>
    <lineage>
        <taxon>Eukaryota</taxon>
        <taxon>Metazoa</taxon>
        <taxon>Ecdysozoa</taxon>
        <taxon>Arthropoda</taxon>
        <taxon>Chelicerata</taxon>
        <taxon>Arachnida</taxon>
        <taxon>Acari</taxon>
        <taxon>Acariformes</taxon>
        <taxon>Trombidiformes</taxon>
        <taxon>Prostigmata</taxon>
        <taxon>Anystina</taxon>
        <taxon>Parasitengona</taxon>
        <taxon>Trombiculoidea</taxon>
        <taxon>Trombiculidae</taxon>
        <taxon>Leptotrombidium</taxon>
    </lineage>
</organism>
<name>A0A443SS45_9ACAR</name>
<dbReference type="STRING" id="299467.A0A443SS45"/>
<accession>A0A443SS45</accession>
<dbReference type="PANTHER" id="PTHR16195">
    <property type="entry name" value="ZINC FINGER CCHC DOMAIN CONTAINING PROTEIN"/>
    <property type="match status" value="1"/>
</dbReference>
<dbReference type="SUPFAM" id="SSF81995">
    <property type="entry name" value="beta-sandwich domain of Sec23/24"/>
    <property type="match status" value="1"/>
</dbReference>
<evidence type="ECO:0000313" key="4">
    <source>
        <dbReference type="EMBL" id="RWS30348.1"/>
    </source>
</evidence>
<dbReference type="SMART" id="SM00343">
    <property type="entry name" value="ZnF_C2HC"/>
    <property type="match status" value="1"/>
</dbReference>
<feature type="compositionally biased region" description="Polar residues" evidence="2">
    <location>
        <begin position="633"/>
        <end position="666"/>
    </location>
</feature>
<dbReference type="GO" id="GO:0003676">
    <property type="term" value="F:nucleic acid binding"/>
    <property type="evidence" value="ECO:0007669"/>
    <property type="project" value="InterPro"/>
</dbReference>
<evidence type="ECO:0000256" key="1">
    <source>
        <dbReference type="PROSITE-ProRule" id="PRU00047"/>
    </source>
</evidence>
<feature type="region of interest" description="Disordered" evidence="2">
    <location>
        <begin position="355"/>
        <end position="377"/>
    </location>
</feature>
<proteinExistence type="predicted"/>
<dbReference type="Pfam" id="PF25479">
    <property type="entry name" value="Vts1"/>
    <property type="match status" value="1"/>
</dbReference>
<dbReference type="Proteomes" id="UP000288716">
    <property type="component" value="Unassembled WGS sequence"/>
</dbReference>
<dbReference type="InterPro" id="IPR041670">
    <property type="entry name" value="Znf-CCHC_6"/>
</dbReference>
<dbReference type="EMBL" id="NCKV01000538">
    <property type="protein sequence ID" value="RWS30348.1"/>
    <property type="molecule type" value="Genomic_DNA"/>
</dbReference>
<feature type="compositionally biased region" description="Polar residues" evidence="2">
    <location>
        <begin position="597"/>
        <end position="615"/>
    </location>
</feature>
<feature type="region of interest" description="Disordered" evidence="2">
    <location>
        <begin position="849"/>
        <end position="908"/>
    </location>
</feature>
<keyword evidence="1" id="KW-0479">Metal-binding</keyword>
<feature type="compositionally biased region" description="Polar residues" evidence="2">
    <location>
        <begin position="562"/>
        <end position="590"/>
    </location>
</feature>
<comment type="caution">
    <text evidence="4">The sequence shown here is derived from an EMBL/GenBank/DDBJ whole genome shotgun (WGS) entry which is preliminary data.</text>
</comment>
<feature type="compositionally biased region" description="Low complexity" evidence="2">
    <location>
        <begin position="616"/>
        <end position="632"/>
    </location>
</feature>
<dbReference type="OrthoDB" id="6361509at2759"/>
<dbReference type="AlphaFoldDB" id="A0A443SS45"/>
<evidence type="ECO:0000259" key="3">
    <source>
        <dbReference type="PROSITE" id="PS50158"/>
    </source>
</evidence>
<keyword evidence="1" id="KW-0863">Zinc-finger</keyword>